<comment type="caution">
    <text evidence="3">The sequence shown here is derived from an EMBL/GenBank/DDBJ whole genome shotgun (WGS) entry which is preliminary data.</text>
</comment>
<dbReference type="Proteomes" id="UP001597201">
    <property type="component" value="Unassembled WGS sequence"/>
</dbReference>
<protein>
    <submittedName>
        <fullName evidence="3">Fructosamine kinase family protein</fullName>
    </submittedName>
</protein>
<organism evidence="3 4">
    <name type="scientific">Namhaeicola litoreus</name>
    <dbReference type="NCBI Taxonomy" id="1052145"/>
    <lineage>
        <taxon>Bacteria</taxon>
        <taxon>Pseudomonadati</taxon>
        <taxon>Bacteroidota</taxon>
        <taxon>Flavobacteriia</taxon>
        <taxon>Flavobacteriales</taxon>
        <taxon>Flavobacteriaceae</taxon>
        <taxon>Namhaeicola</taxon>
    </lineage>
</organism>
<proteinExistence type="inferred from homology"/>
<dbReference type="Gene3D" id="3.30.200.20">
    <property type="entry name" value="Phosphorylase Kinase, domain 1"/>
    <property type="match status" value="1"/>
</dbReference>
<dbReference type="PANTHER" id="PTHR12149:SF8">
    <property type="entry name" value="PROTEIN-RIBULOSAMINE 3-KINASE"/>
    <property type="match status" value="1"/>
</dbReference>
<name>A0ABW3Y366_9FLAO</name>
<dbReference type="Gene3D" id="1.10.510.10">
    <property type="entry name" value="Transferase(Phosphotransferase) domain 1"/>
    <property type="match status" value="1"/>
</dbReference>
<dbReference type="EMBL" id="JBHTMY010000002">
    <property type="protein sequence ID" value="MFD1314983.1"/>
    <property type="molecule type" value="Genomic_DNA"/>
</dbReference>
<keyword evidence="2" id="KW-0808">Transferase</keyword>
<dbReference type="GO" id="GO:0016301">
    <property type="term" value="F:kinase activity"/>
    <property type="evidence" value="ECO:0007669"/>
    <property type="project" value="UniProtKB-KW"/>
</dbReference>
<dbReference type="InterPro" id="IPR011009">
    <property type="entry name" value="Kinase-like_dom_sf"/>
</dbReference>
<dbReference type="InterPro" id="IPR016477">
    <property type="entry name" value="Fructo-/Ketosamine-3-kinase"/>
</dbReference>
<keyword evidence="2 3" id="KW-0418">Kinase</keyword>
<evidence type="ECO:0000256" key="2">
    <source>
        <dbReference type="PIRNR" id="PIRNR006221"/>
    </source>
</evidence>
<gene>
    <name evidence="3" type="ORF">ACFQ39_05100</name>
</gene>
<accession>A0ABW3Y366</accession>
<comment type="similarity">
    <text evidence="1 2">Belongs to the fructosamine kinase family.</text>
</comment>
<keyword evidence="4" id="KW-1185">Reference proteome</keyword>
<evidence type="ECO:0000313" key="3">
    <source>
        <dbReference type="EMBL" id="MFD1314983.1"/>
    </source>
</evidence>
<dbReference type="RefSeq" id="WP_377176907.1">
    <property type="nucleotide sequence ID" value="NZ_JBHTMY010000002.1"/>
</dbReference>
<sequence>MNIKSIVSSFINRKIKKVEPLFGGDINRAYRITTMNEIFVLKQNSSKRFPEMFKKEKVGLSLLSLAGANVPKINCVFDFDDQQFILMEFIEREKNIERDFWINFGTSLAQIHLKSNTHFGLVFDNFIGSLQQQNTFENNWTTFFIEHRLQPLVSNSYDLGLLKDSHLRNFDGLLKQLDQLIPKEKPSLLHGDLWSGNILCGPQQTAYFIDPAVYFGHREVDIAMSFLFGGFDTDYLNSYQEVYPLEPDWKARIELHNLYPRLVHLLLFGSSYLQGIEKVIRKF</sequence>
<evidence type="ECO:0000313" key="4">
    <source>
        <dbReference type="Proteomes" id="UP001597201"/>
    </source>
</evidence>
<dbReference type="Gene3D" id="1.20.1270.240">
    <property type="match status" value="1"/>
</dbReference>
<dbReference type="PANTHER" id="PTHR12149">
    <property type="entry name" value="FRUCTOSAMINE 3 KINASE-RELATED PROTEIN"/>
    <property type="match status" value="1"/>
</dbReference>
<dbReference type="PIRSF" id="PIRSF006221">
    <property type="entry name" value="Ketosamine-3-kinase"/>
    <property type="match status" value="1"/>
</dbReference>
<reference evidence="4" key="1">
    <citation type="journal article" date="2019" name="Int. J. Syst. Evol. Microbiol.">
        <title>The Global Catalogue of Microorganisms (GCM) 10K type strain sequencing project: providing services to taxonomists for standard genome sequencing and annotation.</title>
        <authorList>
            <consortium name="The Broad Institute Genomics Platform"/>
            <consortium name="The Broad Institute Genome Sequencing Center for Infectious Disease"/>
            <person name="Wu L."/>
            <person name="Ma J."/>
        </authorList>
    </citation>
    <scope>NUCLEOTIDE SEQUENCE [LARGE SCALE GENOMIC DNA]</scope>
    <source>
        <strain evidence="4">CCUG 61485</strain>
    </source>
</reference>
<evidence type="ECO:0000256" key="1">
    <source>
        <dbReference type="ARBA" id="ARBA00009460"/>
    </source>
</evidence>
<dbReference type="SUPFAM" id="SSF56112">
    <property type="entry name" value="Protein kinase-like (PK-like)"/>
    <property type="match status" value="1"/>
</dbReference>
<dbReference type="Pfam" id="PF03881">
    <property type="entry name" value="Fructosamin_kin"/>
    <property type="match status" value="1"/>
</dbReference>